<evidence type="ECO:0000256" key="5">
    <source>
        <dbReference type="ARBA" id="ARBA00022692"/>
    </source>
</evidence>
<reference evidence="9 10" key="1">
    <citation type="submission" date="2017-08" db="EMBL/GenBank/DDBJ databases">
        <title>Infants hospitalized years apart are colonized by the same room-sourced microbial strains.</title>
        <authorList>
            <person name="Brooks B."/>
            <person name="Olm M.R."/>
            <person name="Firek B.A."/>
            <person name="Baker R."/>
            <person name="Thomas B.C."/>
            <person name="Morowitz M.J."/>
            <person name="Banfield J.F."/>
        </authorList>
    </citation>
    <scope>NUCLEOTIDE SEQUENCE [LARGE SCALE GENOMIC DNA]</scope>
    <source>
        <strain evidence="9">S2_005_003_R2_43</strain>
    </source>
</reference>
<protein>
    <submittedName>
        <fullName evidence="9">Uncharacterized protein</fullName>
    </submittedName>
</protein>
<feature type="transmembrane region" description="Helical" evidence="8">
    <location>
        <begin position="304"/>
        <end position="322"/>
    </location>
</feature>
<dbReference type="InterPro" id="IPR050297">
    <property type="entry name" value="LipidA_mod_glycosyltrf_83"/>
</dbReference>
<dbReference type="AlphaFoldDB" id="A0A2W5KDV8"/>
<proteinExistence type="predicted"/>
<keyword evidence="2" id="KW-1003">Cell membrane</keyword>
<sequence length="414" mass="43839">MQVETAPQGARPGMWATVGAVAFVAILIALTLAKVASAEFPFRGGDEQGHFSYALHLAKTGAWWPDLAVMPLYDLAGERLATLNFINHPPLFYWVAAPVQEGLAAFGLPPAWLRAFTLGFSFAAFGVIAALARRMGFGVGTFAALAAVMAFLLVPTFAAFFNNDQFALLGGALACYGAARRVENRGDSAGLALVLAGVALCSVKLTALMMVGGFAVVVFLGDRSRRPDVSALVALALVGAACSAPYAAYLLQYGSPTPDTAGQIEMLRGFVVELGWDKVPHMSLAAYLSNAPSMFSFQLGQGPLVFLGFLAVCLAPLAAFKAPRDPKEAAASAVVRAAMIATGAVLVVHVAFAYRRYEALGWLGDLYPRYYFPLLGAYALGWGLFLRRAGAAVVMLCRRPVSAIRPQFSANRQG</sequence>
<dbReference type="PANTHER" id="PTHR33908:SF11">
    <property type="entry name" value="MEMBRANE PROTEIN"/>
    <property type="match status" value="1"/>
</dbReference>
<dbReference type="Proteomes" id="UP000249577">
    <property type="component" value="Unassembled WGS sequence"/>
</dbReference>
<dbReference type="GO" id="GO:0005886">
    <property type="term" value="C:plasma membrane"/>
    <property type="evidence" value="ECO:0007669"/>
    <property type="project" value="UniProtKB-SubCell"/>
</dbReference>
<evidence type="ECO:0000256" key="3">
    <source>
        <dbReference type="ARBA" id="ARBA00022676"/>
    </source>
</evidence>
<accession>A0A2W5KDV8</accession>
<feature type="transmembrane region" description="Helical" evidence="8">
    <location>
        <begin position="139"/>
        <end position="161"/>
    </location>
</feature>
<keyword evidence="4" id="KW-0808">Transferase</keyword>
<feature type="transmembrane region" description="Helical" evidence="8">
    <location>
        <begin position="334"/>
        <end position="354"/>
    </location>
</feature>
<evidence type="ECO:0000313" key="10">
    <source>
        <dbReference type="Proteomes" id="UP000249577"/>
    </source>
</evidence>
<organism evidence="9 10">
    <name type="scientific">Ancylobacter novellus</name>
    <name type="common">Thiobacillus novellus</name>
    <dbReference type="NCBI Taxonomy" id="921"/>
    <lineage>
        <taxon>Bacteria</taxon>
        <taxon>Pseudomonadati</taxon>
        <taxon>Pseudomonadota</taxon>
        <taxon>Alphaproteobacteria</taxon>
        <taxon>Hyphomicrobiales</taxon>
        <taxon>Xanthobacteraceae</taxon>
        <taxon>Ancylobacter</taxon>
    </lineage>
</organism>
<dbReference type="GO" id="GO:0016763">
    <property type="term" value="F:pentosyltransferase activity"/>
    <property type="evidence" value="ECO:0007669"/>
    <property type="project" value="TreeGrafter"/>
</dbReference>
<feature type="transmembrane region" description="Helical" evidence="8">
    <location>
        <begin position="12"/>
        <end position="33"/>
    </location>
</feature>
<evidence type="ECO:0000313" key="9">
    <source>
        <dbReference type="EMBL" id="PZQ13075.1"/>
    </source>
</evidence>
<dbReference type="PANTHER" id="PTHR33908">
    <property type="entry name" value="MANNOSYLTRANSFERASE YKCB-RELATED"/>
    <property type="match status" value="1"/>
</dbReference>
<comment type="caution">
    <text evidence="9">The sequence shown here is derived from an EMBL/GenBank/DDBJ whole genome shotgun (WGS) entry which is preliminary data.</text>
</comment>
<dbReference type="GO" id="GO:0009103">
    <property type="term" value="P:lipopolysaccharide biosynthetic process"/>
    <property type="evidence" value="ECO:0007669"/>
    <property type="project" value="UniProtKB-ARBA"/>
</dbReference>
<keyword evidence="6 8" id="KW-1133">Transmembrane helix</keyword>
<keyword evidence="7 8" id="KW-0472">Membrane</keyword>
<name>A0A2W5KDV8_ANCNO</name>
<feature type="transmembrane region" description="Helical" evidence="8">
    <location>
        <begin position="374"/>
        <end position="397"/>
    </location>
</feature>
<evidence type="ECO:0000256" key="8">
    <source>
        <dbReference type="SAM" id="Phobius"/>
    </source>
</evidence>
<gene>
    <name evidence="9" type="ORF">DI565_15550</name>
</gene>
<evidence type="ECO:0000256" key="1">
    <source>
        <dbReference type="ARBA" id="ARBA00004651"/>
    </source>
</evidence>
<feature type="transmembrane region" description="Helical" evidence="8">
    <location>
        <begin position="191"/>
        <end position="220"/>
    </location>
</feature>
<feature type="transmembrane region" description="Helical" evidence="8">
    <location>
        <begin position="111"/>
        <end position="132"/>
    </location>
</feature>
<evidence type="ECO:0000256" key="2">
    <source>
        <dbReference type="ARBA" id="ARBA00022475"/>
    </source>
</evidence>
<keyword evidence="5 8" id="KW-0812">Transmembrane</keyword>
<keyword evidence="3" id="KW-0328">Glycosyltransferase</keyword>
<feature type="transmembrane region" description="Helical" evidence="8">
    <location>
        <begin position="232"/>
        <end position="251"/>
    </location>
</feature>
<dbReference type="EMBL" id="QFPN01000008">
    <property type="protein sequence ID" value="PZQ13075.1"/>
    <property type="molecule type" value="Genomic_DNA"/>
</dbReference>
<evidence type="ECO:0000256" key="4">
    <source>
        <dbReference type="ARBA" id="ARBA00022679"/>
    </source>
</evidence>
<evidence type="ECO:0000256" key="7">
    <source>
        <dbReference type="ARBA" id="ARBA00023136"/>
    </source>
</evidence>
<evidence type="ECO:0000256" key="6">
    <source>
        <dbReference type="ARBA" id="ARBA00022989"/>
    </source>
</evidence>
<comment type="subcellular location">
    <subcellularLocation>
        <location evidence="1">Cell membrane</location>
        <topology evidence="1">Multi-pass membrane protein</topology>
    </subcellularLocation>
</comment>